<proteinExistence type="inferred from homology"/>
<keyword evidence="6" id="KW-1185">Reference proteome</keyword>
<dbReference type="Pfam" id="PF03816">
    <property type="entry name" value="LytR_cpsA_psr"/>
    <property type="match status" value="1"/>
</dbReference>
<feature type="compositionally biased region" description="Basic residues" evidence="2">
    <location>
        <begin position="19"/>
        <end position="35"/>
    </location>
</feature>
<feature type="compositionally biased region" description="Gly residues" evidence="2">
    <location>
        <begin position="137"/>
        <end position="158"/>
    </location>
</feature>
<feature type="compositionally biased region" description="Low complexity" evidence="2">
    <location>
        <begin position="111"/>
        <end position="121"/>
    </location>
</feature>
<evidence type="ECO:0000256" key="1">
    <source>
        <dbReference type="ARBA" id="ARBA00006068"/>
    </source>
</evidence>
<comment type="similarity">
    <text evidence="1">Belongs to the LytR/CpsA/Psr (LCP) family.</text>
</comment>
<gene>
    <name evidence="5" type="ORF">ACFPA8_23850</name>
</gene>
<dbReference type="Gene3D" id="3.40.630.190">
    <property type="entry name" value="LCP protein"/>
    <property type="match status" value="1"/>
</dbReference>
<protein>
    <submittedName>
        <fullName evidence="5">LCP family protein</fullName>
    </submittedName>
</protein>
<keyword evidence="3" id="KW-0472">Membrane</keyword>
<evidence type="ECO:0000313" key="6">
    <source>
        <dbReference type="Proteomes" id="UP001595997"/>
    </source>
</evidence>
<evidence type="ECO:0000256" key="3">
    <source>
        <dbReference type="SAM" id="Phobius"/>
    </source>
</evidence>
<dbReference type="PANTHER" id="PTHR33392">
    <property type="entry name" value="POLYISOPRENYL-TEICHOIC ACID--PEPTIDOGLYCAN TEICHOIC ACID TRANSFERASE TAGU"/>
    <property type="match status" value="1"/>
</dbReference>
<feature type="region of interest" description="Disordered" evidence="2">
    <location>
        <begin position="1"/>
        <end position="176"/>
    </location>
</feature>
<name>A0ABV9AB79_9ACTN</name>
<dbReference type="InterPro" id="IPR050922">
    <property type="entry name" value="LytR/CpsA/Psr_CW_biosynth"/>
</dbReference>
<dbReference type="PANTHER" id="PTHR33392:SF6">
    <property type="entry name" value="POLYISOPRENYL-TEICHOIC ACID--PEPTIDOGLYCAN TEICHOIC ACID TRANSFERASE TAGU"/>
    <property type="match status" value="1"/>
</dbReference>
<reference evidence="6" key="1">
    <citation type="journal article" date="2019" name="Int. J. Syst. Evol. Microbiol.">
        <title>The Global Catalogue of Microorganisms (GCM) 10K type strain sequencing project: providing services to taxonomists for standard genome sequencing and annotation.</title>
        <authorList>
            <consortium name="The Broad Institute Genomics Platform"/>
            <consortium name="The Broad Institute Genome Sequencing Center for Infectious Disease"/>
            <person name="Wu L."/>
            <person name="Ma J."/>
        </authorList>
    </citation>
    <scope>NUCLEOTIDE SEQUENCE [LARGE SCALE GENOMIC DNA]</scope>
    <source>
        <strain evidence="6">CGMCC 4.7357</strain>
    </source>
</reference>
<dbReference type="Proteomes" id="UP001595997">
    <property type="component" value="Unassembled WGS sequence"/>
</dbReference>
<organism evidence="5 6">
    <name type="scientific">Streptomyces ovatisporus</name>
    <dbReference type="NCBI Taxonomy" id="1128682"/>
    <lineage>
        <taxon>Bacteria</taxon>
        <taxon>Bacillati</taxon>
        <taxon>Actinomycetota</taxon>
        <taxon>Actinomycetes</taxon>
        <taxon>Kitasatosporales</taxon>
        <taxon>Streptomycetaceae</taxon>
        <taxon>Streptomyces</taxon>
    </lineage>
</organism>
<feature type="domain" description="Cell envelope-related transcriptional attenuator" evidence="4">
    <location>
        <begin position="254"/>
        <end position="407"/>
    </location>
</feature>
<dbReference type="EMBL" id="JBHSFH010000014">
    <property type="protein sequence ID" value="MFC4497167.1"/>
    <property type="molecule type" value="Genomic_DNA"/>
</dbReference>
<sequence>MKDPHDQWAEGGRGGARAGSRKGRTAPRSGGRRRRDAFDTGEYAVGDPVNVVSPTRPGGPVTYPPRPGEDRQGPKPPTGEVIQGEAVARRTTPLPAQESPAAAGRPGGVPHGVQGPGAVQPHQPGAVQPGFQPGAVQPGGPGSPAFPPGGGGPVGPGGFSSRFGPEAPRAGRPRRRRPLRRAAVVLLVTVLAGSVGTYAWAETKLQRNVDLDKFDSRPPAGKGTNYLIVGSDSREGLSEEDRKRLNTGVFGGRRTDSMILLHKGANGTTMVSFPRDSWVTLPGYTHPSTGKTSGPVENKLNAAFSQGGPELLISTIEQNTGLRIDHYAEIGFAGFVNIVDAVGGVPMCVDRNIKDKDSGANLRKGCQNLDGAEALAFVRQRKQEAQGDLGRTQNQQKFLSALAKKAADPDTALDPGAVYPAVSAGLDTLVVDQGMSLKELTTMLRSVQGISGGGGKRINVPTTGPIRTSKGDAVAWNTAQAEKLFGQLKRDQKVTINQR</sequence>
<evidence type="ECO:0000256" key="2">
    <source>
        <dbReference type="SAM" id="MobiDB-lite"/>
    </source>
</evidence>
<dbReference type="RefSeq" id="WP_386451686.1">
    <property type="nucleotide sequence ID" value="NZ_JBHSFH010000014.1"/>
</dbReference>
<feature type="compositionally biased region" description="Low complexity" evidence="2">
    <location>
        <begin position="159"/>
        <end position="170"/>
    </location>
</feature>
<keyword evidence="3" id="KW-1133">Transmembrane helix</keyword>
<comment type="caution">
    <text evidence="5">The sequence shown here is derived from an EMBL/GenBank/DDBJ whole genome shotgun (WGS) entry which is preliminary data.</text>
</comment>
<evidence type="ECO:0000259" key="4">
    <source>
        <dbReference type="Pfam" id="PF03816"/>
    </source>
</evidence>
<dbReference type="InterPro" id="IPR004474">
    <property type="entry name" value="LytR_CpsA_psr"/>
</dbReference>
<evidence type="ECO:0000313" key="5">
    <source>
        <dbReference type="EMBL" id="MFC4497167.1"/>
    </source>
</evidence>
<accession>A0ABV9AB79</accession>
<dbReference type="NCBIfam" id="TIGR00350">
    <property type="entry name" value="lytR_cpsA_psr"/>
    <property type="match status" value="1"/>
</dbReference>
<keyword evidence="3" id="KW-0812">Transmembrane</keyword>
<feature type="transmembrane region" description="Helical" evidence="3">
    <location>
        <begin position="182"/>
        <end position="201"/>
    </location>
</feature>